<organism evidence="2 3">
    <name type="scientific">Penicillium atrosanguineum</name>
    <dbReference type="NCBI Taxonomy" id="1132637"/>
    <lineage>
        <taxon>Eukaryota</taxon>
        <taxon>Fungi</taxon>
        <taxon>Dikarya</taxon>
        <taxon>Ascomycota</taxon>
        <taxon>Pezizomycotina</taxon>
        <taxon>Eurotiomycetes</taxon>
        <taxon>Eurotiomycetidae</taxon>
        <taxon>Eurotiales</taxon>
        <taxon>Aspergillaceae</taxon>
        <taxon>Penicillium</taxon>
    </lineage>
</organism>
<reference evidence="2" key="1">
    <citation type="submission" date="2022-12" db="EMBL/GenBank/DDBJ databases">
        <authorList>
            <person name="Petersen C."/>
        </authorList>
    </citation>
    <scope>NUCLEOTIDE SEQUENCE</scope>
    <source>
        <strain evidence="2">IBT 21472</strain>
    </source>
</reference>
<reference evidence="2" key="2">
    <citation type="journal article" date="2023" name="IMA Fungus">
        <title>Comparative genomic study of the Penicillium genus elucidates a diverse pangenome and 15 lateral gene transfer events.</title>
        <authorList>
            <person name="Petersen C."/>
            <person name="Sorensen T."/>
            <person name="Nielsen M.R."/>
            <person name="Sondergaard T.E."/>
            <person name="Sorensen J.L."/>
            <person name="Fitzpatrick D.A."/>
            <person name="Frisvad J.C."/>
            <person name="Nielsen K.L."/>
        </authorList>
    </citation>
    <scope>NUCLEOTIDE SEQUENCE</scope>
    <source>
        <strain evidence="2">IBT 21472</strain>
    </source>
</reference>
<feature type="region of interest" description="Disordered" evidence="1">
    <location>
        <begin position="307"/>
        <end position="412"/>
    </location>
</feature>
<comment type="caution">
    <text evidence="2">The sequence shown here is derived from an EMBL/GenBank/DDBJ whole genome shotgun (WGS) entry which is preliminary data.</text>
</comment>
<accession>A0A9W9PRA1</accession>
<feature type="compositionally biased region" description="Basic and acidic residues" evidence="1">
    <location>
        <begin position="308"/>
        <end position="318"/>
    </location>
</feature>
<keyword evidence="3" id="KW-1185">Reference proteome</keyword>
<feature type="compositionally biased region" description="Polar residues" evidence="1">
    <location>
        <begin position="321"/>
        <end position="335"/>
    </location>
</feature>
<sequence length="412" mass="45342">MARESVQSRISDYKERVRNLDFVSRSEDRVYYDLVELPAALTHEIFERHHGIFDERKTFVRHWSDLISGTWASSLETKIRKAVSERYPVVAEPQSSADSRHELPSLVVMVRGAKKEHFQTLGDDGTYQFVSHGHILQVSAKERDIILSLPQSLFEPDDQDLAREKQSIESVLTDTRMRTEEVQKEIAVVDCGHQLITKLEERHSDICKYEDDLSASPGLNVPSESAVPPEAAVPPEPDVPSNQPQIREDSLANSCLFDPRGDIEHESPEKAGTIVADALTPPNPHEEPTLGPAANISTMGTSSVIPLREVEGNTERGNRKSVGTRNAKKLTTGSTYRDVPSADSDPFNNFSDSTEAGEDTPPMSLPGSIRAQRTGGAFGAPHASPGQHRLNGTSSARLNVEVLADGQSDTLH</sequence>
<dbReference type="AlphaFoldDB" id="A0A9W9PRA1"/>
<feature type="region of interest" description="Disordered" evidence="1">
    <location>
        <begin position="213"/>
        <end position="245"/>
    </location>
</feature>
<gene>
    <name evidence="2" type="ORF">N7476_010332</name>
</gene>
<evidence type="ECO:0000313" key="3">
    <source>
        <dbReference type="Proteomes" id="UP001147746"/>
    </source>
</evidence>
<evidence type="ECO:0000313" key="2">
    <source>
        <dbReference type="EMBL" id="KAJ5303533.1"/>
    </source>
</evidence>
<protein>
    <submittedName>
        <fullName evidence="2">Uncharacterized protein</fullName>
    </submittedName>
</protein>
<name>A0A9W9PRA1_9EURO</name>
<evidence type="ECO:0000256" key="1">
    <source>
        <dbReference type="SAM" id="MobiDB-lite"/>
    </source>
</evidence>
<dbReference type="EMBL" id="JAPZBO010000009">
    <property type="protein sequence ID" value="KAJ5303533.1"/>
    <property type="molecule type" value="Genomic_DNA"/>
</dbReference>
<dbReference type="Proteomes" id="UP001147746">
    <property type="component" value="Unassembled WGS sequence"/>
</dbReference>
<proteinExistence type="predicted"/>